<evidence type="ECO:0000256" key="4">
    <source>
        <dbReference type="SAM" id="SignalP"/>
    </source>
</evidence>
<keyword evidence="4" id="KW-0732">Signal</keyword>
<feature type="chain" id="PRO_5026857412" evidence="4">
    <location>
        <begin position="21"/>
        <end position="570"/>
    </location>
</feature>
<keyword evidence="2 3" id="KW-0802">TPR repeat</keyword>
<gene>
    <name evidence="5" type="ORF">F8A88_14440</name>
</gene>
<keyword evidence="1" id="KW-0677">Repeat</keyword>
<dbReference type="OrthoDB" id="9766710at2"/>
<dbReference type="InterPro" id="IPR011990">
    <property type="entry name" value="TPR-like_helical_dom_sf"/>
</dbReference>
<evidence type="ECO:0000313" key="6">
    <source>
        <dbReference type="Proteomes" id="UP000438699"/>
    </source>
</evidence>
<dbReference type="PANTHER" id="PTHR44943">
    <property type="entry name" value="CELLULOSE SYNTHASE OPERON PROTEIN C"/>
    <property type="match status" value="1"/>
</dbReference>
<dbReference type="InterPro" id="IPR019734">
    <property type="entry name" value="TPR_rpt"/>
</dbReference>
<keyword evidence="6" id="KW-1185">Reference proteome</keyword>
<dbReference type="PROSITE" id="PS50005">
    <property type="entry name" value="TPR"/>
    <property type="match status" value="1"/>
</dbReference>
<dbReference type="AlphaFoldDB" id="A0A6N6N0X2"/>
<proteinExistence type="predicted"/>
<protein>
    <submittedName>
        <fullName evidence="5">Tetratricopeptide repeat protein</fullName>
    </submittedName>
</protein>
<evidence type="ECO:0000256" key="1">
    <source>
        <dbReference type="ARBA" id="ARBA00022737"/>
    </source>
</evidence>
<dbReference type="RefSeq" id="WP_151151886.1">
    <property type="nucleotide sequence ID" value="NZ_WAIE01000008.1"/>
</dbReference>
<dbReference type="Proteomes" id="UP000438699">
    <property type="component" value="Unassembled WGS sequence"/>
</dbReference>
<dbReference type="Pfam" id="PF14559">
    <property type="entry name" value="TPR_19"/>
    <property type="match status" value="3"/>
</dbReference>
<dbReference type="Pfam" id="PF07719">
    <property type="entry name" value="TPR_2"/>
    <property type="match status" value="1"/>
</dbReference>
<dbReference type="Gene3D" id="1.25.40.10">
    <property type="entry name" value="Tetratricopeptide repeat domain"/>
    <property type="match status" value="2"/>
</dbReference>
<organism evidence="5 6">
    <name type="scientific">Pseudodesulfovibrio senegalensis</name>
    <dbReference type="NCBI Taxonomy" id="1721087"/>
    <lineage>
        <taxon>Bacteria</taxon>
        <taxon>Pseudomonadati</taxon>
        <taxon>Thermodesulfobacteriota</taxon>
        <taxon>Desulfovibrionia</taxon>
        <taxon>Desulfovibrionales</taxon>
        <taxon>Desulfovibrionaceae</taxon>
    </lineage>
</organism>
<evidence type="ECO:0000256" key="3">
    <source>
        <dbReference type="PROSITE-ProRule" id="PRU00339"/>
    </source>
</evidence>
<dbReference type="SUPFAM" id="SSF48452">
    <property type="entry name" value="TPR-like"/>
    <property type="match status" value="2"/>
</dbReference>
<dbReference type="InterPro" id="IPR051685">
    <property type="entry name" value="Ycf3/AcsC/BcsC/TPR_MFPF"/>
</dbReference>
<feature type="signal peptide" evidence="4">
    <location>
        <begin position="1"/>
        <end position="20"/>
    </location>
</feature>
<name>A0A6N6N0X2_9BACT</name>
<reference evidence="5 6" key="1">
    <citation type="journal article" date="2017" name="Int. J. Syst. Evol. Microbiol.">
        <title>Desulfovibrio senegalensis sp. nov., a mesophilic sulfate reducer isolated from marine sediment.</title>
        <authorList>
            <person name="Thioye A."/>
            <person name="Gam Z.B.A."/>
            <person name="Mbengue M."/>
            <person name="Cayol J.L."/>
            <person name="Joseph-Bartoli M."/>
            <person name="Toure-Kane C."/>
            <person name="Labat M."/>
        </authorList>
    </citation>
    <scope>NUCLEOTIDE SEQUENCE [LARGE SCALE GENOMIC DNA]</scope>
    <source>
        <strain evidence="5 6">DSM 101509</strain>
    </source>
</reference>
<evidence type="ECO:0000313" key="5">
    <source>
        <dbReference type="EMBL" id="KAB1439101.1"/>
    </source>
</evidence>
<accession>A0A6N6N0X2</accession>
<comment type="caution">
    <text evidence="5">The sequence shown here is derived from an EMBL/GenBank/DDBJ whole genome shotgun (WGS) entry which is preliminary data.</text>
</comment>
<dbReference type="EMBL" id="WAIE01000008">
    <property type="protein sequence ID" value="KAB1439101.1"/>
    <property type="molecule type" value="Genomic_DNA"/>
</dbReference>
<sequence length="570" mass="64175">MTGFCLLVLLGLTASGCVQSVRTPPATGSVSISPRAETTYNYLVYQDLAGRLNKALQVPGTMTQEQIDDLRLRTIEALDRVMADAPSAQLYRDKAALYWTEAQYGRKSREILTEGLKKYPGDRIMTMYLANSWLMEGKTARAASIMNDYLGEHPDDMEARERYGQMLVEAGNYADGLDQLNTIPESKSTAETYYYRSRALGKLGDREKAIDNLKKAIKRYPDFVEGLAELAYQYELTRQYTLAEKTYERLLEVDGGPEVRLRLVDINVKLNNLDKALSLAMEGPKTKSFLLDAVNSFMAEGFYAQASTMLDVLAGRKPIPAEYWFYKAVIANEGEADPAKALGFLEKVAPDNKHYPRALQFRAQLLNLMGRKQEAENAIAEGLKKFPDQSRFYILKASLLASRGDKSEALDVLESGLKKRPGDADLMYELGMLLDGMDRRPQAMEIMEKLLVKHPDHPEALNFVGYSLAEQGRDLDRALVLVNNAARLDPGNGYIVDSLAWVHYKRKDYEKAWQTIREAVTIEDHDPTIWEHYGDIARAVGNIKQARKGYEKALKHGGDPEKLNRKLKAL</sequence>
<dbReference type="InterPro" id="IPR013105">
    <property type="entry name" value="TPR_2"/>
</dbReference>
<dbReference type="SMART" id="SM00028">
    <property type="entry name" value="TPR"/>
    <property type="match status" value="8"/>
</dbReference>
<evidence type="ECO:0000256" key="2">
    <source>
        <dbReference type="ARBA" id="ARBA00022803"/>
    </source>
</evidence>
<dbReference type="PANTHER" id="PTHR44943:SF4">
    <property type="entry name" value="TPR REPEAT-CONTAINING PROTEIN MJ0798"/>
    <property type="match status" value="1"/>
</dbReference>
<feature type="repeat" description="TPR" evidence="3">
    <location>
        <begin position="190"/>
        <end position="223"/>
    </location>
</feature>